<keyword evidence="4" id="KW-1185">Reference proteome</keyword>
<dbReference type="SUPFAM" id="SSF53067">
    <property type="entry name" value="Actin-like ATPase domain"/>
    <property type="match status" value="2"/>
</dbReference>
<evidence type="ECO:0000259" key="1">
    <source>
        <dbReference type="Pfam" id="PF17989"/>
    </source>
</evidence>
<dbReference type="RefSeq" id="WP_084662222.1">
    <property type="nucleotide sequence ID" value="NZ_FWWY01000002.1"/>
</dbReference>
<evidence type="ECO:0000313" key="3">
    <source>
        <dbReference type="EMBL" id="SMC08160.1"/>
    </source>
</evidence>
<dbReference type="Pfam" id="PF21522">
    <property type="entry name" value="MreB-like_C"/>
    <property type="match status" value="1"/>
</dbReference>
<dbReference type="InterPro" id="IPR049067">
    <property type="entry name" value="MreB-like_C"/>
</dbReference>
<dbReference type="InterPro" id="IPR043129">
    <property type="entry name" value="ATPase_NBD"/>
</dbReference>
<name>A0A1W1WQ71_SULTA</name>
<dbReference type="AlphaFoldDB" id="A0A1W1WQ71"/>
<dbReference type="Gene3D" id="3.30.420.40">
    <property type="match status" value="2"/>
</dbReference>
<sequence length="315" mass="34762">MTYLAIDVGHGYTKTLSDTNRTIFPSLIAPSPAMLELGDQDRPPVTQIDDTDYLVGNAARLYAVPRWSRDKASDPETLAMMLVAAADHGAAGPVHLATGLPLSWYGPGREKFQHALEGFGGTVTLPNGTQHRLWFESVLVLPQGVAAASTLFLRPEYEPGDYLIIDIGYRTTDFIIVTKTPTERIVFHPDLADSTELGTHAVNAWVANQLKKQYTIPFQPAEVEDRKHIHVRGQLVDLMPYRETAIQHLQSQLRDRIIEKLDQSWDKLAGKILVGGGALLYAEAFPDAVIPQNPQWANAQAYLSTLKAQLAIKSS</sequence>
<dbReference type="InterPro" id="IPR040607">
    <property type="entry name" value="ALP_N"/>
</dbReference>
<reference evidence="4" key="1">
    <citation type="submission" date="2017-04" db="EMBL/GenBank/DDBJ databases">
        <authorList>
            <person name="Varghese N."/>
            <person name="Submissions S."/>
        </authorList>
    </citation>
    <scope>NUCLEOTIDE SEQUENCE [LARGE SCALE GENOMIC DNA]</scope>
    <source>
        <strain evidence="4">DSM 9293</strain>
    </source>
</reference>
<organism evidence="3 4">
    <name type="scientific">Sulfobacillus thermosulfidooxidans (strain DSM 9293 / VKM B-1269 / AT-1)</name>
    <dbReference type="NCBI Taxonomy" id="929705"/>
    <lineage>
        <taxon>Bacteria</taxon>
        <taxon>Bacillati</taxon>
        <taxon>Bacillota</taxon>
        <taxon>Clostridia</taxon>
        <taxon>Eubacteriales</taxon>
        <taxon>Clostridiales Family XVII. Incertae Sedis</taxon>
        <taxon>Sulfobacillus</taxon>
    </lineage>
</organism>
<feature type="domain" description="Actin homologue MreB-like C-terminal" evidence="2">
    <location>
        <begin position="164"/>
        <end position="284"/>
    </location>
</feature>
<gene>
    <name evidence="3" type="ORF">SAMN00768000_3698</name>
</gene>
<dbReference type="EMBL" id="FWWY01000002">
    <property type="protein sequence ID" value="SMC08160.1"/>
    <property type="molecule type" value="Genomic_DNA"/>
</dbReference>
<dbReference type="OrthoDB" id="5412507at2"/>
<dbReference type="CDD" id="cd24025">
    <property type="entry name" value="ASKHA_NBD_ParM_pCBH-like"/>
    <property type="match status" value="1"/>
</dbReference>
<dbReference type="Proteomes" id="UP000192660">
    <property type="component" value="Unassembled WGS sequence"/>
</dbReference>
<feature type="domain" description="Actin-like protein N-terminal" evidence="1">
    <location>
        <begin position="5"/>
        <end position="145"/>
    </location>
</feature>
<protein>
    <submittedName>
        <fullName evidence="3">Plasmid segregation protein ParM</fullName>
    </submittedName>
</protein>
<evidence type="ECO:0000259" key="2">
    <source>
        <dbReference type="Pfam" id="PF21522"/>
    </source>
</evidence>
<accession>A0A1W1WQ71</accession>
<evidence type="ECO:0000313" key="4">
    <source>
        <dbReference type="Proteomes" id="UP000192660"/>
    </source>
</evidence>
<dbReference type="Pfam" id="PF17989">
    <property type="entry name" value="ALP_N"/>
    <property type="match status" value="1"/>
</dbReference>
<proteinExistence type="predicted"/>